<dbReference type="EMBL" id="MT141315">
    <property type="protein sequence ID" value="QJA58250.1"/>
    <property type="molecule type" value="Genomic_DNA"/>
</dbReference>
<evidence type="ECO:0000313" key="1">
    <source>
        <dbReference type="EMBL" id="QJA58250.1"/>
    </source>
</evidence>
<protein>
    <submittedName>
        <fullName evidence="1">Uncharacterized protein</fullName>
    </submittedName>
</protein>
<dbReference type="Gene3D" id="3.40.50.300">
    <property type="entry name" value="P-loop containing nucleotide triphosphate hydrolases"/>
    <property type="match status" value="1"/>
</dbReference>
<sequence length="219" mass="24939">MNLTEYKQKLERLKGQKQRLMHSITATKQAIRQSKQRALDAEEAQRIIQHVAQQTQEQLQFHVSELVSMALAAVFDDPYTFKLQFTTRRGKTEADIYFERDGRQYSDPTFAAGMGACDVAAFGLRVSLWSLKRPRTNNVLILDEPFRDLKGMDESEKGKPKELRKSYAYKAGELVSMVSKKLGLQFLIASHSPDVIEAADRVFEVALVNGVSQVERIRN</sequence>
<reference evidence="1" key="1">
    <citation type="submission" date="2020-03" db="EMBL/GenBank/DDBJ databases">
        <title>The deep terrestrial virosphere.</title>
        <authorList>
            <person name="Holmfeldt K."/>
            <person name="Nilsson E."/>
            <person name="Simone D."/>
            <person name="Lopez-Fernandez M."/>
            <person name="Wu X."/>
            <person name="de Brujin I."/>
            <person name="Lundin D."/>
            <person name="Andersson A."/>
            <person name="Bertilsson S."/>
            <person name="Dopson M."/>
        </authorList>
    </citation>
    <scope>NUCLEOTIDE SEQUENCE</scope>
    <source>
        <strain evidence="1">MM415B01477</strain>
    </source>
</reference>
<accession>A0A6M3IKW4</accession>
<proteinExistence type="predicted"/>
<dbReference type="InterPro" id="IPR027417">
    <property type="entry name" value="P-loop_NTPase"/>
</dbReference>
<gene>
    <name evidence="1" type="ORF">MM415B01477_0012</name>
</gene>
<dbReference type="SUPFAM" id="SSF52540">
    <property type="entry name" value="P-loop containing nucleoside triphosphate hydrolases"/>
    <property type="match status" value="1"/>
</dbReference>
<organism evidence="1">
    <name type="scientific">viral metagenome</name>
    <dbReference type="NCBI Taxonomy" id="1070528"/>
    <lineage>
        <taxon>unclassified sequences</taxon>
        <taxon>metagenomes</taxon>
        <taxon>organismal metagenomes</taxon>
    </lineage>
</organism>
<dbReference type="AlphaFoldDB" id="A0A6M3IKW4"/>
<name>A0A6M3IKW4_9ZZZZ</name>